<evidence type="ECO:0000256" key="4">
    <source>
        <dbReference type="ARBA" id="ARBA00023128"/>
    </source>
</evidence>
<sequence length="120" mass="13380">MAAWLRVAALGRPGPAGFARCTLATLSDGEVRELREAGRRIFGNLPLSPDRTGNKVLRKKWLGPIVTSGDHKPFHDVIRRAFPTLGTEEQDHRRQKLSYLRRRGKGPPMKGAGKRSAKKK</sequence>
<evidence type="ECO:0000256" key="3">
    <source>
        <dbReference type="ARBA" id="ARBA00022980"/>
    </source>
</evidence>
<dbReference type="GO" id="GO:0005840">
    <property type="term" value="C:ribosome"/>
    <property type="evidence" value="ECO:0007669"/>
    <property type="project" value="UniProtKB-KW"/>
</dbReference>
<proteinExistence type="inferred from homology"/>
<evidence type="ECO:0000256" key="6">
    <source>
        <dbReference type="ARBA" id="ARBA00035132"/>
    </source>
</evidence>
<keyword evidence="3" id="KW-0689">Ribosomal protein</keyword>
<comment type="subcellular location">
    <subcellularLocation>
        <location evidence="1">Mitochondrion</location>
    </subcellularLocation>
</comment>
<keyword evidence="4" id="KW-0496">Mitochondrion</keyword>
<dbReference type="GO" id="GO:0005739">
    <property type="term" value="C:mitochondrion"/>
    <property type="evidence" value="ECO:0007669"/>
    <property type="project" value="UniProtKB-SubCell"/>
</dbReference>
<evidence type="ECO:0000256" key="7">
    <source>
        <dbReference type="SAM" id="MobiDB-lite"/>
    </source>
</evidence>
<organism evidence="8">
    <name type="scientific">Rhizochromulina marina</name>
    <dbReference type="NCBI Taxonomy" id="1034831"/>
    <lineage>
        <taxon>Eukaryota</taxon>
        <taxon>Sar</taxon>
        <taxon>Stramenopiles</taxon>
        <taxon>Ochrophyta</taxon>
        <taxon>Dictyochophyceae</taxon>
        <taxon>Rhizochromulinales</taxon>
        <taxon>Rhizochromulina</taxon>
    </lineage>
</organism>
<evidence type="ECO:0000256" key="1">
    <source>
        <dbReference type="ARBA" id="ARBA00004173"/>
    </source>
</evidence>
<evidence type="ECO:0000256" key="5">
    <source>
        <dbReference type="ARBA" id="ARBA00023274"/>
    </source>
</evidence>
<keyword evidence="5" id="KW-0687">Ribonucleoprotein</keyword>
<protein>
    <recommendedName>
        <fullName evidence="6">Small ribosomal subunit protein mS33</fullName>
    </recommendedName>
</protein>
<name>A0A7S2WK26_9STRA</name>
<feature type="compositionally biased region" description="Basic residues" evidence="7">
    <location>
        <begin position="93"/>
        <end position="105"/>
    </location>
</feature>
<dbReference type="GO" id="GO:1990904">
    <property type="term" value="C:ribonucleoprotein complex"/>
    <property type="evidence" value="ECO:0007669"/>
    <property type="project" value="UniProtKB-KW"/>
</dbReference>
<gene>
    <name evidence="8" type="ORF">RMAR1173_LOCUS11741</name>
</gene>
<evidence type="ECO:0000256" key="2">
    <source>
        <dbReference type="ARBA" id="ARBA00008970"/>
    </source>
</evidence>
<accession>A0A7S2WK26</accession>
<reference evidence="8" key="1">
    <citation type="submission" date="2021-01" db="EMBL/GenBank/DDBJ databases">
        <authorList>
            <person name="Corre E."/>
            <person name="Pelletier E."/>
            <person name="Niang G."/>
            <person name="Scheremetjew M."/>
            <person name="Finn R."/>
            <person name="Kale V."/>
            <person name="Holt S."/>
            <person name="Cochrane G."/>
            <person name="Meng A."/>
            <person name="Brown T."/>
            <person name="Cohen L."/>
        </authorList>
    </citation>
    <scope>NUCLEOTIDE SEQUENCE</scope>
    <source>
        <strain evidence="8">CCMP1243</strain>
    </source>
</reference>
<dbReference type="EMBL" id="HBHJ01017729">
    <property type="protein sequence ID" value="CAD9691310.1"/>
    <property type="molecule type" value="Transcribed_RNA"/>
</dbReference>
<feature type="region of interest" description="Disordered" evidence="7">
    <location>
        <begin position="85"/>
        <end position="120"/>
    </location>
</feature>
<dbReference type="AlphaFoldDB" id="A0A7S2WK26"/>
<dbReference type="PANTHER" id="PTHR13362">
    <property type="entry name" value="MITOCHONDRIAL RIBOSOMAL PROTEIN S33"/>
    <property type="match status" value="1"/>
</dbReference>
<evidence type="ECO:0000313" key="8">
    <source>
        <dbReference type="EMBL" id="CAD9691310.1"/>
    </source>
</evidence>
<dbReference type="InterPro" id="IPR013219">
    <property type="entry name" value="Ribosomal_mS33"/>
</dbReference>
<comment type="similarity">
    <text evidence="2">Belongs to the mitochondrion-specific ribosomal protein mS33 family.</text>
</comment>
<dbReference type="PANTHER" id="PTHR13362:SF2">
    <property type="entry name" value="SMALL RIBOSOMAL SUBUNIT PROTEIN MS33"/>
    <property type="match status" value="1"/>
</dbReference>
<dbReference type="Pfam" id="PF08293">
    <property type="entry name" value="MRP-S33"/>
    <property type="match status" value="1"/>
</dbReference>